<feature type="domain" description="YdbS-like PH" evidence="2">
    <location>
        <begin position="74"/>
        <end position="151"/>
    </location>
</feature>
<keyword evidence="1" id="KW-1133">Transmembrane helix</keyword>
<protein>
    <recommendedName>
        <fullName evidence="2">YdbS-like PH domain-containing protein</fullName>
    </recommendedName>
</protein>
<keyword evidence="1" id="KW-0812">Transmembrane</keyword>
<evidence type="ECO:0000256" key="1">
    <source>
        <dbReference type="SAM" id="Phobius"/>
    </source>
</evidence>
<dbReference type="AlphaFoldDB" id="A0A4Q7XAX3"/>
<dbReference type="Pfam" id="PF03703">
    <property type="entry name" value="bPH_2"/>
    <property type="match status" value="1"/>
</dbReference>
<name>A0A4Q7XAX3_9ACTN</name>
<evidence type="ECO:0000313" key="3">
    <source>
        <dbReference type="EMBL" id="RZU19895.1"/>
    </source>
</evidence>
<evidence type="ECO:0000313" key="4">
    <source>
        <dbReference type="Proteomes" id="UP000292027"/>
    </source>
</evidence>
<dbReference type="OrthoDB" id="7364633at2"/>
<organism evidence="3 4">
    <name type="scientific">Kribbella rubisoli</name>
    <dbReference type="NCBI Taxonomy" id="3075929"/>
    <lineage>
        <taxon>Bacteria</taxon>
        <taxon>Bacillati</taxon>
        <taxon>Actinomycetota</taxon>
        <taxon>Actinomycetes</taxon>
        <taxon>Propionibacteriales</taxon>
        <taxon>Kribbellaceae</taxon>
        <taxon>Kribbella</taxon>
    </lineage>
</organism>
<accession>A0A4Q7XAX3</accession>
<dbReference type="RefSeq" id="WP_130442104.1">
    <property type="nucleotide sequence ID" value="NZ_SHKR01000011.1"/>
</dbReference>
<keyword evidence="4" id="KW-1185">Reference proteome</keyword>
<dbReference type="InterPro" id="IPR005182">
    <property type="entry name" value="YdbS-like_PH"/>
</dbReference>
<evidence type="ECO:0000259" key="2">
    <source>
        <dbReference type="Pfam" id="PF03703"/>
    </source>
</evidence>
<keyword evidence="1" id="KW-0472">Membrane</keyword>
<gene>
    <name evidence="3" type="ORF">EV645_2115</name>
</gene>
<comment type="caution">
    <text evidence="3">The sequence shown here is derived from an EMBL/GenBank/DDBJ whole genome shotgun (WGS) entry which is preliminary data.</text>
</comment>
<dbReference type="Proteomes" id="UP000292027">
    <property type="component" value="Unassembled WGS sequence"/>
</dbReference>
<dbReference type="PANTHER" id="PTHR34473">
    <property type="entry name" value="UPF0699 TRANSMEMBRANE PROTEIN YDBS"/>
    <property type="match status" value="1"/>
</dbReference>
<proteinExistence type="predicted"/>
<feature type="transmembrane region" description="Helical" evidence="1">
    <location>
        <begin position="25"/>
        <end position="42"/>
    </location>
</feature>
<reference evidence="3 4" key="1">
    <citation type="journal article" date="2015" name="Stand. Genomic Sci.">
        <title>Genomic Encyclopedia of Bacterial and Archaeal Type Strains, Phase III: the genomes of soil and plant-associated and newly described type strains.</title>
        <authorList>
            <person name="Whitman W.B."/>
            <person name="Woyke T."/>
            <person name="Klenk H.P."/>
            <person name="Zhou Y."/>
            <person name="Lilburn T.G."/>
            <person name="Beck B.J."/>
            <person name="De Vos P."/>
            <person name="Vandamme P."/>
            <person name="Eisen J.A."/>
            <person name="Garrity G."/>
            <person name="Hugenholtz P."/>
            <person name="Kyrpides N.C."/>
        </authorList>
    </citation>
    <scope>NUCLEOTIDE SEQUENCE [LARGE SCALE GENOMIC DNA]</scope>
    <source>
        <strain evidence="3 4">VKM Ac-2540</strain>
    </source>
</reference>
<feature type="transmembrane region" description="Helical" evidence="1">
    <location>
        <begin position="48"/>
        <end position="69"/>
    </location>
</feature>
<dbReference type="PANTHER" id="PTHR34473:SF3">
    <property type="entry name" value="TRANSMEMBRANE PROTEIN-RELATED"/>
    <property type="match status" value="1"/>
</dbReference>
<sequence>MDDLFAPSDVSWTPVSPKLATLRRLNASIVAGLAAIAALLALGLTLGWLYGVLAVVVIALVLAWAWILIGRNQRSWKYAEREDELLVSHGIMFRELVVVPYGRMQFVDVTAGPLERAYGMATVELHTATPATDAKIPGLHPDEAGRLRDRLSALGQAQAWGL</sequence>
<dbReference type="EMBL" id="SHKR01000011">
    <property type="protein sequence ID" value="RZU19895.1"/>
    <property type="molecule type" value="Genomic_DNA"/>
</dbReference>